<dbReference type="InterPro" id="IPR006680">
    <property type="entry name" value="Amidohydro-rel"/>
</dbReference>
<organism evidence="3 4">
    <name type="scientific">Paraburkholderia fungorum</name>
    <dbReference type="NCBI Taxonomy" id="134537"/>
    <lineage>
        <taxon>Bacteria</taxon>
        <taxon>Pseudomonadati</taxon>
        <taxon>Pseudomonadota</taxon>
        <taxon>Betaproteobacteria</taxon>
        <taxon>Burkholderiales</taxon>
        <taxon>Burkholderiaceae</taxon>
        <taxon>Paraburkholderia</taxon>
    </lineage>
</organism>
<dbReference type="InterPro" id="IPR032466">
    <property type="entry name" value="Metal_Hydrolase"/>
</dbReference>
<dbReference type="InterPro" id="IPR032465">
    <property type="entry name" value="ACMSD"/>
</dbReference>
<evidence type="ECO:0000259" key="2">
    <source>
        <dbReference type="Pfam" id="PF04909"/>
    </source>
</evidence>
<evidence type="ECO:0000313" key="3">
    <source>
        <dbReference type="EMBL" id="MBB6199561.1"/>
    </source>
</evidence>
<feature type="domain" description="Amidohydrolase-related" evidence="2">
    <location>
        <begin position="62"/>
        <end position="342"/>
    </location>
</feature>
<dbReference type="EMBL" id="JACIIK010000001">
    <property type="protein sequence ID" value="MBB6199561.1"/>
    <property type="molecule type" value="Genomic_DNA"/>
</dbReference>
<dbReference type="EC" id="4.1.1.46" evidence="3"/>
<dbReference type="GO" id="GO:0019748">
    <property type="term" value="P:secondary metabolic process"/>
    <property type="evidence" value="ECO:0007669"/>
    <property type="project" value="TreeGrafter"/>
</dbReference>
<dbReference type="Proteomes" id="UP000518681">
    <property type="component" value="Unassembled WGS sequence"/>
</dbReference>
<dbReference type="GO" id="GO:0016787">
    <property type="term" value="F:hydrolase activity"/>
    <property type="evidence" value="ECO:0007669"/>
    <property type="project" value="InterPro"/>
</dbReference>
<dbReference type="AlphaFoldDB" id="A0AAW3UR15"/>
<protein>
    <submittedName>
        <fullName evidence="3">2,3-dihydroxybenzoate decarboxylase</fullName>
        <ecNumber evidence="3">4.1.1.46</ecNumber>
    </submittedName>
</protein>
<evidence type="ECO:0000313" key="4">
    <source>
        <dbReference type="Proteomes" id="UP000518681"/>
    </source>
</evidence>
<dbReference type="GO" id="GO:0050150">
    <property type="term" value="F:o-pyrocatechuate decarboxylase activity"/>
    <property type="evidence" value="ECO:0007669"/>
    <property type="project" value="UniProtKB-EC"/>
</dbReference>
<accession>A0AAW3UR15</accession>
<dbReference type="SUPFAM" id="SSF51556">
    <property type="entry name" value="Metallo-dependent hydrolases"/>
    <property type="match status" value="1"/>
</dbReference>
<dbReference type="Gene3D" id="3.20.20.140">
    <property type="entry name" value="Metal-dependent hydrolases"/>
    <property type="match status" value="1"/>
</dbReference>
<name>A0AAW3UR15_9BURK</name>
<sequence length="342" mass="37802">MSSTPSSVLIVSMLIKNGSFVVTKRIRKIALEEHFSTPGFQGYSKSFTQHIASDVLADLAARLADFDEQRIVEMDRAGIDYTILSQTGPSVQGETDPALAVARARESNDFLARQIARHPTRFGGFATLPMHTPHGAVDELTRTVREFGFKGALVNGHTLGTYYDGRAYDPFWERVQELDVPLYLHPTDAHVMPKVFDGHPELTGAAWGWGVETGSHALRLLFGGVFDRFPKLKVILGHMGEGLPYLRWRFDSRFAVYSHGIRLERAPSEYIGTNILITTSGVCSAPSLLGAIGEMGPEAVMFSVDYPYESTAIAADFIEQAPLDEKVRNLVCHGNAERIFKL</sequence>
<dbReference type="PANTHER" id="PTHR21240:SF30">
    <property type="entry name" value="AMIDOHYDROLASE-RELATED DOMAIN-CONTAINING PROTEIN-RELATED"/>
    <property type="match status" value="1"/>
</dbReference>
<comment type="caution">
    <text evidence="3">The sequence shown here is derived from an EMBL/GenBank/DDBJ whole genome shotgun (WGS) entry which is preliminary data.</text>
</comment>
<evidence type="ECO:0000256" key="1">
    <source>
        <dbReference type="ARBA" id="ARBA00023239"/>
    </source>
</evidence>
<gene>
    <name evidence="3" type="ORF">GGD69_000382</name>
</gene>
<keyword evidence="1 3" id="KW-0456">Lyase</keyword>
<dbReference type="Pfam" id="PF04909">
    <property type="entry name" value="Amidohydro_2"/>
    <property type="match status" value="1"/>
</dbReference>
<dbReference type="GO" id="GO:0005829">
    <property type="term" value="C:cytosol"/>
    <property type="evidence" value="ECO:0007669"/>
    <property type="project" value="TreeGrafter"/>
</dbReference>
<proteinExistence type="predicted"/>
<reference evidence="3 4" key="1">
    <citation type="submission" date="2020-08" db="EMBL/GenBank/DDBJ databases">
        <title>Genomic Encyclopedia of Type Strains, Phase IV (KMG-V): Genome sequencing to study the core and pangenomes of soil and plant-associated prokaryotes.</title>
        <authorList>
            <person name="Whitman W."/>
        </authorList>
    </citation>
    <scope>NUCLEOTIDE SEQUENCE [LARGE SCALE GENOMIC DNA]</scope>
    <source>
        <strain evidence="3 4">SEMIA 4013</strain>
    </source>
</reference>
<dbReference type="PANTHER" id="PTHR21240">
    <property type="entry name" value="2-AMINO-3-CARBOXYLMUCONATE-6-SEMIALDEHYDE DECARBOXYLASE"/>
    <property type="match status" value="1"/>
</dbReference>